<dbReference type="InterPro" id="IPR011051">
    <property type="entry name" value="RmlC_Cupin_sf"/>
</dbReference>
<dbReference type="PROSITE" id="PS50042">
    <property type="entry name" value="CNMP_BINDING_3"/>
    <property type="match status" value="1"/>
</dbReference>
<dbReference type="CDD" id="cd02226">
    <property type="entry name" value="cupin_YdbB-like"/>
    <property type="match status" value="1"/>
</dbReference>
<organism evidence="3 4">
    <name type="scientific">Halobium salinum</name>
    <dbReference type="NCBI Taxonomy" id="1364940"/>
    <lineage>
        <taxon>Archaea</taxon>
        <taxon>Methanobacteriati</taxon>
        <taxon>Methanobacteriota</taxon>
        <taxon>Stenosarchaea group</taxon>
        <taxon>Halobacteria</taxon>
        <taxon>Halobacteriales</taxon>
        <taxon>Haloferacaceae</taxon>
        <taxon>Halobium</taxon>
    </lineage>
</organism>
<name>A0ABD5PAD2_9EURY</name>
<dbReference type="InterPro" id="IPR000595">
    <property type="entry name" value="cNMP-bd_dom"/>
</dbReference>
<dbReference type="PANTHER" id="PTHR36114">
    <property type="entry name" value="16.7 KDA PROTEIN IN WHIE LOCUS"/>
    <property type="match status" value="1"/>
</dbReference>
<dbReference type="Pfam" id="PF07883">
    <property type="entry name" value="Cupin_2"/>
    <property type="match status" value="1"/>
</dbReference>
<feature type="domain" description="Cyclic nucleotide-binding" evidence="2">
    <location>
        <begin position="9"/>
        <end position="120"/>
    </location>
</feature>
<evidence type="ECO:0000259" key="2">
    <source>
        <dbReference type="PROSITE" id="PS50042"/>
    </source>
</evidence>
<evidence type="ECO:0000313" key="4">
    <source>
        <dbReference type="Proteomes" id="UP001595921"/>
    </source>
</evidence>
<feature type="region of interest" description="Disordered" evidence="1">
    <location>
        <begin position="98"/>
        <end position="120"/>
    </location>
</feature>
<gene>
    <name evidence="3" type="ORF">ACFO0N_07795</name>
</gene>
<dbReference type="InterPro" id="IPR013096">
    <property type="entry name" value="Cupin_2"/>
</dbReference>
<dbReference type="RefSeq" id="WP_267624581.1">
    <property type="nucleotide sequence ID" value="NZ_JAODIW010000009.1"/>
</dbReference>
<dbReference type="InterPro" id="IPR052044">
    <property type="entry name" value="PKS_Associated_Protein"/>
</dbReference>
<comment type="caution">
    <text evidence="3">The sequence shown here is derived from an EMBL/GenBank/DDBJ whole genome shotgun (WGS) entry which is preliminary data.</text>
</comment>
<evidence type="ECO:0000256" key="1">
    <source>
        <dbReference type="SAM" id="MobiDB-lite"/>
    </source>
</evidence>
<dbReference type="PANTHER" id="PTHR36114:SF1">
    <property type="entry name" value="16.7 KDA PROTEIN IN WHIE LOCUS"/>
    <property type="match status" value="1"/>
</dbReference>
<sequence length="120" mass="13412">MEKVTLDDAFDSFDEPWSPRLAGALNGQEVKLAKAEGEFVWHEHEDADEMFLVTDGRLRIEFREADDVVLEAGELLVVPRSVEHRPVAEPTAEMLLFEPSGTENTGGVESELASEVRELE</sequence>
<dbReference type="Gene3D" id="2.60.120.10">
    <property type="entry name" value="Jelly Rolls"/>
    <property type="match status" value="1"/>
</dbReference>
<evidence type="ECO:0000313" key="3">
    <source>
        <dbReference type="EMBL" id="MFC4357849.1"/>
    </source>
</evidence>
<dbReference type="AlphaFoldDB" id="A0ABD5PAD2"/>
<dbReference type="InterPro" id="IPR014710">
    <property type="entry name" value="RmlC-like_jellyroll"/>
</dbReference>
<keyword evidence="4" id="KW-1185">Reference proteome</keyword>
<accession>A0ABD5PAD2</accession>
<reference evidence="3 4" key="1">
    <citation type="journal article" date="2019" name="Int. J. Syst. Evol. Microbiol.">
        <title>The Global Catalogue of Microorganisms (GCM) 10K type strain sequencing project: providing services to taxonomists for standard genome sequencing and annotation.</title>
        <authorList>
            <consortium name="The Broad Institute Genomics Platform"/>
            <consortium name="The Broad Institute Genome Sequencing Center for Infectious Disease"/>
            <person name="Wu L."/>
            <person name="Ma J."/>
        </authorList>
    </citation>
    <scope>NUCLEOTIDE SEQUENCE [LARGE SCALE GENOMIC DNA]</scope>
    <source>
        <strain evidence="3 4">CGMCC 1.12553</strain>
    </source>
</reference>
<dbReference type="SUPFAM" id="SSF51182">
    <property type="entry name" value="RmlC-like cupins"/>
    <property type="match status" value="1"/>
</dbReference>
<dbReference type="EMBL" id="JBHSDS010000005">
    <property type="protein sequence ID" value="MFC4357849.1"/>
    <property type="molecule type" value="Genomic_DNA"/>
</dbReference>
<proteinExistence type="predicted"/>
<protein>
    <submittedName>
        <fullName evidence="3">Cupin domain-containing protein</fullName>
    </submittedName>
</protein>
<dbReference type="Proteomes" id="UP001595921">
    <property type="component" value="Unassembled WGS sequence"/>
</dbReference>